<feature type="transmembrane region" description="Helical" evidence="2">
    <location>
        <begin position="20"/>
        <end position="43"/>
    </location>
</feature>
<keyword evidence="2" id="KW-0812">Transmembrane</keyword>
<dbReference type="EMBL" id="LR786564">
    <property type="protein sequence ID" value="CAB3262170.1"/>
    <property type="molecule type" value="mRNA"/>
</dbReference>
<name>A0A6F9DHI5_9ASCI</name>
<dbReference type="AlphaFoldDB" id="A0A6F9DHI5"/>
<feature type="region of interest" description="Disordered" evidence="1">
    <location>
        <begin position="152"/>
        <end position="186"/>
    </location>
</feature>
<reference evidence="3" key="1">
    <citation type="submission" date="2020-04" db="EMBL/GenBank/DDBJ databases">
        <authorList>
            <person name="Neveu A P."/>
        </authorList>
    </citation>
    <scope>NUCLEOTIDE SEQUENCE</scope>
    <source>
        <tissue evidence="3">Whole embryo</tissue>
    </source>
</reference>
<accession>A0A6F9DHI5</accession>
<feature type="transmembrane region" description="Helical" evidence="2">
    <location>
        <begin position="49"/>
        <end position="69"/>
    </location>
</feature>
<gene>
    <name evidence="3" type="primary">LOC100178244</name>
</gene>
<proteinExistence type="evidence at transcript level"/>
<organism evidence="3">
    <name type="scientific">Phallusia mammillata</name>
    <dbReference type="NCBI Taxonomy" id="59560"/>
    <lineage>
        <taxon>Eukaryota</taxon>
        <taxon>Metazoa</taxon>
        <taxon>Chordata</taxon>
        <taxon>Tunicata</taxon>
        <taxon>Ascidiacea</taxon>
        <taxon>Phlebobranchia</taxon>
        <taxon>Ascidiidae</taxon>
        <taxon>Phallusia</taxon>
    </lineage>
</organism>
<protein>
    <submittedName>
        <fullName evidence="3">Uncharacterized protein LOC100178244</fullName>
    </submittedName>
</protein>
<keyword evidence="2" id="KW-0472">Membrane</keyword>
<evidence type="ECO:0000313" key="3">
    <source>
        <dbReference type="EMBL" id="CAB3262170.1"/>
    </source>
</evidence>
<evidence type="ECO:0000256" key="1">
    <source>
        <dbReference type="SAM" id="MobiDB-lite"/>
    </source>
</evidence>
<sequence>MTNAQVRTENDTDPGQQGNLAGCCCTFLFVMMGFSCSVAGTAVMSSHKMTLFGLTLSIIGVVILIFSMVKGYKCLKNKPIEEPVAGTTITAATNGNQQHPFLEQQIRNEPILTMESNLNTAHVVYISNHPSSVGAYTGPNLQLETSYPIDVDPNCSPPSFSASSAYPLKPQSTEPAPPSYEEAVKT</sequence>
<keyword evidence="2" id="KW-1133">Transmembrane helix</keyword>
<evidence type="ECO:0000256" key="2">
    <source>
        <dbReference type="SAM" id="Phobius"/>
    </source>
</evidence>